<reference evidence="4" key="1">
    <citation type="submission" date="2017-02" db="UniProtKB">
        <authorList>
            <consortium name="WormBaseParasite"/>
        </authorList>
    </citation>
    <scope>IDENTIFICATION</scope>
</reference>
<evidence type="ECO:0000313" key="2">
    <source>
        <dbReference type="EMBL" id="VDM26325.1"/>
    </source>
</evidence>
<dbReference type="STRING" id="6205.A0A0R3WWK4"/>
<dbReference type="WBParaSite" id="TTAC_0000514401-mRNA-1">
    <property type="protein sequence ID" value="TTAC_0000514401-mRNA-1"/>
    <property type="gene ID" value="TTAC_0000514401"/>
</dbReference>
<keyword evidence="3" id="KW-1185">Reference proteome</keyword>
<protein>
    <submittedName>
        <fullName evidence="4">BSD domain-containing protein</fullName>
    </submittedName>
</protein>
<reference evidence="2 3" key="2">
    <citation type="submission" date="2018-11" db="EMBL/GenBank/DDBJ databases">
        <authorList>
            <consortium name="Pathogen Informatics"/>
        </authorList>
    </citation>
    <scope>NUCLEOTIDE SEQUENCE [LARGE SCALE GENOMIC DNA]</scope>
</reference>
<dbReference type="Proteomes" id="UP000274429">
    <property type="component" value="Unassembled WGS sequence"/>
</dbReference>
<name>A0A0R3WWK4_HYDTA</name>
<feature type="region of interest" description="Disordered" evidence="1">
    <location>
        <begin position="53"/>
        <end position="157"/>
    </location>
</feature>
<dbReference type="AlphaFoldDB" id="A0A0R3WWK4"/>
<feature type="region of interest" description="Disordered" evidence="1">
    <location>
        <begin position="1"/>
        <end position="40"/>
    </location>
</feature>
<sequence length="187" mass="20269">MENEEGEDVEGSGEAEQREEGTALITSTKLPGIPPPSIFDALFAESGKTQNTMETIEKNEAPREIGQTAPAPSNTPAVGDSGGSSMDLFKSIFASDEEIEDVDDAENEDMPPPPSSPEVLSSMTSLAHDKDNTDGNTAYKDDAVREAPISPPHPEPALPDLSVHKLFKHLFNPELDSGRWWSLYFKL</sequence>
<feature type="compositionally biased region" description="Acidic residues" evidence="1">
    <location>
        <begin position="95"/>
        <end position="109"/>
    </location>
</feature>
<evidence type="ECO:0000313" key="3">
    <source>
        <dbReference type="Proteomes" id="UP000274429"/>
    </source>
</evidence>
<proteinExistence type="predicted"/>
<gene>
    <name evidence="2" type="ORF">TTAC_LOCUS5129</name>
</gene>
<dbReference type="EMBL" id="UYWX01006332">
    <property type="protein sequence ID" value="VDM26325.1"/>
    <property type="molecule type" value="Genomic_DNA"/>
</dbReference>
<feature type="compositionally biased region" description="Acidic residues" evidence="1">
    <location>
        <begin position="1"/>
        <end position="13"/>
    </location>
</feature>
<organism evidence="4">
    <name type="scientific">Hydatigena taeniaeformis</name>
    <name type="common">Feline tapeworm</name>
    <name type="synonym">Taenia taeniaeformis</name>
    <dbReference type="NCBI Taxonomy" id="6205"/>
    <lineage>
        <taxon>Eukaryota</taxon>
        <taxon>Metazoa</taxon>
        <taxon>Spiralia</taxon>
        <taxon>Lophotrochozoa</taxon>
        <taxon>Platyhelminthes</taxon>
        <taxon>Cestoda</taxon>
        <taxon>Eucestoda</taxon>
        <taxon>Cyclophyllidea</taxon>
        <taxon>Taeniidae</taxon>
        <taxon>Hydatigera</taxon>
    </lineage>
</organism>
<dbReference type="OrthoDB" id="10634624at2759"/>
<evidence type="ECO:0000256" key="1">
    <source>
        <dbReference type="SAM" id="MobiDB-lite"/>
    </source>
</evidence>
<accession>A0A0R3WWK4</accession>
<feature type="compositionally biased region" description="Basic and acidic residues" evidence="1">
    <location>
        <begin position="127"/>
        <end position="145"/>
    </location>
</feature>
<evidence type="ECO:0000313" key="4">
    <source>
        <dbReference type="WBParaSite" id="TTAC_0000514401-mRNA-1"/>
    </source>
</evidence>